<feature type="compositionally biased region" description="Basic and acidic residues" evidence="1">
    <location>
        <begin position="267"/>
        <end position="276"/>
    </location>
</feature>
<sequence length="518" mass="57357">MAGRQRTFELVPNAPAGFNGPRSLAQSLNAQAKPPMTTKQAQKLHRKAGKGPKLSKAEQRRIELMEQDRIRKEFEKEKAQARARTAREKRRLKEEQEKEARRKKGMPLVDVHPSQDTLARFLKVGKVRQVSPVDECVEHLQHRGSTAKPLPHEFLRDEEARAPDSPVNGSPRQAGSMAALPQPQVATVDNLDFPLIATQDFFLSSQDYREIAGYSNKHHNPLSKAVTTKSVRHESSLAVNSPAQPLVPSYTARHTAFSDKPLPDTLSPHDLHGSDSRDDDTESPAEPPIASPDMNDWLHQHGKLAQPQPMCRSSNQKHLSQSVCAVAPLLEDTQPLSGTQHSHSSQATPCQSSERPVVEIKKVNSPSQLPPKKRMFGSSGPGAEILVAMERSYQQDLRDRRNRNTRLGSQHGQLECLQHHTLDSAVNAVDVNTRNESGHQKLQSSPRQSFANTQPGLRPQVQNRPDKVHSSPHSAAARVESLEARDLICQPSSQETDYGDIDFASAEELLALVECNAG</sequence>
<evidence type="ECO:0000313" key="2">
    <source>
        <dbReference type="EMBL" id="PSR80407.1"/>
    </source>
</evidence>
<keyword evidence="3" id="KW-1185">Reference proteome</keyword>
<feature type="region of interest" description="Disordered" evidence="1">
    <location>
        <begin position="435"/>
        <end position="477"/>
    </location>
</feature>
<reference evidence="2 3" key="1">
    <citation type="journal article" date="2018" name="Mycol. Prog.">
        <title>Coniella lustricola, a new species from submerged detritus.</title>
        <authorList>
            <person name="Raudabaugh D.B."/>
            <person name="Iturriaga T."/>
            <person name="Carver A."/>
            <person name="Mondo S."/>
            <person name="Pangilinan J."/>
            <person name="Lipzen A."/>
            <person name="He G."/>
            <person name="Amirebrahimi M."/>
            <person name="Grigoriev I.V."/>
            <person name="Miller A.N."/>
        </authorList>
    </citation>
    <scope>NUCLEOTIDE SEQUENCE [LARGE SCALE GENOMIC DNA]</scope>
    <source>
        <strain evidence="2 3">B22-T-1</strain>
    </source>
</reference>
<dbReference type="AlphaFoldDB" id="A0A2T3A082"/>
<name>A0A2T3A082_9PEZI</name>
<accession>A0A2T3A082</accession>
<dbReference type="Proteomes" id="UP000241462">
    <property type="component" value="Unassembled WGS sequence"/>
</dbReference>
<organism evidence="2 3">
    <name type="scientific">Coniella lustricola</name>
    <dbReference type="NCBI Taxonomy" id="2025994"/>
    <lineage>
        <taxon>Eukaryota</taxon>
        <taxon>Fungi</taxon>
        <taxon>Dikarya</taxon>
        <taxon>Ascomycota</taxon>
        <taxon>Pezizomycotina</taxon>
        <taxon>Sordariomycetes</taxon>
        <taxon>Sordariomycetidae</taxon>
        <taxon>Diaporthales</taxon>
        <taxon>Schizoparmaceae</taxon>
        <taxon>Coniella</taxon>
    </lineage>
</organism>
<feature type="compositionally biased region" description="Polar residues" evidence="1">
    <location>
        <begin position="435"/>
        <end position="463"/>
    </location>
</feature>
<dbReference type="OrthoDB" id="4590776at2759"/>
<protein>
    <submittedName>
        <fullName evidence="2">Uncharacterized protein</fullName>
    </submittedName>
</protein>
<proteinExistence type="predicted"/>
<feature type="region of interest" description="Disordered" evidence="1">
    <location>
        <begin position="334"/>
        <end position="355"/>
    </location>
</feature>
<dbReference type="EMBL" id="KZ678531">
    <property type="protein sequence ID" value="PSR80407.1"/>
    <property type="molecule type" value="Genomic_DNA"/>
</dbReference>
<feature type="region of interest" description="Disordered" evidence="1">
    <location>
        <begin position="75"/>
        <end position="105"/>
    </location>
</feature>
<evidence type="ECO:0000256" key="1">
    <source>
        <dbReference type="SAM" id="MobiDB-lite"/>
    </source>
</evidence>
<evidence type="ECO:0000313" key="3">
    <source>
        <dbReference type="Proteomes" id="UP000241462"/>
    </source>
</evidence>
<dbReference type="STRING" id="2025994.A0A2T3A082"/>
<feature type="region of interest" description="Disordered" evidence="1">
    <location>
        <begin position="218"/>
        <end position="296"/>
    </location>
</feature>
<feature type="compositionally biased region" description="Basic and acidic residues" evidence="1">
    <location>
        <begin position="91"/>
        <end position="100"/>
    </location>
</feature>
<dbReference type="InParanoid" id="A0A2T3A082"/>
<feature type="compositionally biased region" description="Polar residues" evidence="1">
    <location>
        <begin position="334"/>
        <end position="354"/>
    </location>
</feature>
<gene>
    <name evidence="2" type="ORF">BD289DRAFT_455321</name>
</gene>
<feature type="region of interest" description="Disordered" evidence="1">
    <location>
        <begin position="1"/>
        <end position="58"/>
    </location>
</feature>